<dbReference type="InterPro" id="IPR001054">
    <property type="entry name" value="A/G_cyclase"/>
</dbReference>
<keyword evidence="2" id="KW-0067">ATP-binding</keyword>
<dbReference type="Pfam" id="PF00211">
    <property type="entry name" value="Guanylate_cyc"/>
    <property type="match status" value="1"/>
</dbReference>
<keyword evidence="5" id="KW-1185">Reference proteome</keyword>
<dbReference type="SUPFAM" id="SSF48452">
    <property type="entry name" value="TPR-like"/>
    <property type="match status" value="2"/>
</dbReference>
<evidence type="ECO:0000256" key="1">
    <source>
        <dbReference type="ARBA" id="ARBA00022741"/>
    </source>
</evidence>
<dbReference type="InterPro" id="IPR011990">
    <property type="entry name" value="TPR-like_helical_dom_sf"/>
</dbReference>
<evidence type="ECO:0000313" key="4">
    <source>
        <dbReference type="EMBL" id="MDN3918908.1"/>
    </source>
</evidence>
<dbReference type="RefSeq" id="WP_290357235.1">
    <property type="nucleotide sequence ID" value="NZ_JAUHHC010000001.1"/>
</dbReference>
<accession>A0ABT8DLW6</accession>
<dbReference type="InterPro" id="IPR029787">
    <property type="entry name" value="Nucleotide_cyclase"/>
</dbReference>
<dbReference type="PANTHER" id="PTHR16305">
    <property type="entry name" value="TESTICULAR SOLUBLE ADENYLYL CYCLASE"/>
    <property type="match status" value="1"/>
</dbReference>
<dbReference type="PROSITE" id="PS50125">
    <property type="entry name" value="GUANYLATE_CYCLASE_2"/>
    <property type="match status" value="1"/>
</dbReference>
<evidence type="ECO:0000256" key="2">
    <source>
        <dbReference type="ARBA" id="ARBA00022840"/>
    </source>
</evidence>
<feature type="domain" description="Guanylate cyclase" evidence="3">
    <location>
        <begin position="22"/>
        <end position="155"/>
    </location>
</feature>
<dbReference type="Gene3D" id="3.30.70.1230">
    <property type="entry name" value="Nucleotide cyclase"/>
    <property type="match status" value="1"/>
</dbReference>
<dbReference type="SUPFAM" id="SSF52540">
    <property type="entry name" value="P-loop containing nucleoside triphosphate hydrolases"/>
    <property type="match status" value="1"/>
</dbReference>
<dbReference type="Gene3D" id="3.40.50.300">
    <property type="entry name" value="P-loop containing nucleotide triphosphate hydrolases"/>
    <property type="match status" value="1"/>
</dbReference>
<proteinExistence type="predicted"/>
<evidence type="ECO:0000313" key="5">
    <source>
        <dbReference type="Proteomes" id="UP001228044"/>
    </source>
</evidence>
<protein>
    <submittedName>
        <fullName evidence="4">AAA family ATPase</fullName>
    </submittedName>
</protein>
<comment type="caution">
    <text evidence="4">The sequence shown here is derived from an EMBL/GenBank/DDBJ whole genome shotgun (WGS) entry which is preliminary data.</text>
</comment>
<evidence type="ECO:0000259" key="3">
    <source>
        <dbReference type="PROSITE" id="PS50125"/>
    </source>
</evidence>
<name>A0ABT8DLW6_9BURK</name>
<keyword evidence="1" id="KW-0547">Nucleotide-binding</keyword>
<dbReference type="Gene3D" id="1.25.40.10">
    <property type="entry name" value="Tetratricopeptide repeat domain"/>
    <property type="match status" value="1"/>
</dbReference>
<dbReference type="InterPro" id="IPR027417">
    <property type="entry name" value="P-loop_NTPase"/>
</dbReference>
<dbReference type="InterPro" id="IPR041664">
    <property type="entry name" value="AAA_16"/>
</dbReference>
<gene>
    <name evidence="4" type="ORF">QWJ38_01330</name>
</gene>
<sequence>MSSPASDRAPATQGTGQRRNLTVVFADLSGSTMLAEAMEAEHYAAMLAQLRALYQSLIPKHGGMVVRIQGDGMLAIFGHPQTREDDGRRACEAALELHEAVRALRPEGGAWPRPAQALTLHSGIHAGMVLIDAGDEVRGRFELLGNTPNVAARLSEAARADEILVSEETLGLQAHFFDTSERRSLLLKGRATPLAAYALHGRSTVERRFEASQRRGLAPFVGRAAELRELQHALDEACSGRPRWVSVRANAGVGKTRLTEEFLRRVADGPACQIQRGYCENYLSAEPLQPFLQMLRALQAAQPQLPGLAAVQASRPDQRLEALLALFEALARATPLLLAIDDLQWADDASLTLLHRLRARAAEQRLPLLLLTATRPQLAGEGLGIHGDGEALQLELQPFDDAEASAAVVQLLPRTDPFVTAEVQRHAGGNALFIEELCHALAHQAQTRQAGPGQAVAQPGSAWLAALVESRMARLPLPQQTLLRSAAVIGNVIPAWLLQELAGCAADDPELLALAEQDFVFPDARPGQLRFKHGLTRDIVYAAIGLHERQQMHRRIAAALRARAVAALPGADAPADELLAYHDGAAGDWARAADHAERAGDQALAAAALDRAKTQYRAVLTALEHLPDDEAQCRRWISVAQRFGLACVFYASRDDLRLLQQAAELAHASGDAALIARAEYWIGYVAYALGDAGPGLSHVERGLGAAKLCADAALSAQLRGTLGQLHAAAGNYAPALALLDEAIAIQRLLKRPGRLPVGLAYSLACRATVLGDQGRFADAQALFEEALQDLGGSGHAVEASIQALRAAVLLWQGRWAEAQASAAEACRVGAQVRSLYTFSMGQSTGAYGRWMLNRAADALPALRDATGWLHTRGGGLFSSFSHGWMADLLAASAAPEQARGHIAAALRRGRRHDWLGGAMAYRAAARLAQPAQAQRYLSLADAVAERRGAVHERAVNALCAAELARARGLPPDEPLDRAETAFEALGMAWHLARARALRQAA</sequence>
<dbReference type="Proteomes" id="UP001228044">
    <property type="component" value="Unassembled WGS sequence"/>
</dbReference>
<dbReference type="PANTHER" id="PTHR16305:SF28">
    <property type="entry name" value="GUANYLATE CYCLASE DOMAIN-CONTAINING PROTEIN"/>
    <property type="match status" value="1"/>
</dbReference>
<organism evidence="4 5">
    <name type="scientific">Roseateles violae</name>
    <dbReference type="NCBI Taxonomy" id="3058042"/>
    <lineage>
        <taxon>Bacteria</taxon>
        <taxon>Pseudomonadati</taxon>
        <taxon>Pseudomonadota</taxon>
        <taxon>Betaproteobacteria</taxon>
        <taxon>Burkholderiales</taxon>
        <taxon>Sphaerotilaceae</taxon>
        <taxon>Roseateles</taxon>
    </lineage>
</organism>
<reference evidence="4 5" key="1">
    <citation type="submission" date="2023-06" db="EMBL/GenBank/DDBJ databases">
        <title>Pelomonas sp. PFR6 16S ribosomal RNA gene Genome sequencing and assembly.</title>
        <authorList>
            <person name="Woo H."/>
        </authorList>
    </citation>
    <scope>NUCLEOTIDE SEQUENCE [LARGE SCALE GENOMIC DNA]</scope>
    <source>
        <strain evidence="4 5">PFR6</strain>
    </source>
</reference>
<dbReference type="CDD" id="cd07302">
    <property type="entry name" value="CHD"/>
    <property type="match status" value="1"/>
</dbReference>
<dbReference type="Pfam" id="PF13191">
    <property type="entry name" value="AAA_16"/>
    <property type="match status" value="1"/>
</dbReference>
<dbReference type="EMBL" id="JAUHHC010000001">
    <property type="protein sequence ID" value="MDN3918908.1"/>
    <property type="molecule type" value="Genomic_DNA"/>
</dbReference>
<dbReference type="SMART" id="SM00044">
    <property type="entry name" value="CYCc"/>
    <property type="match status" value="1"/>
</dbReference>
<dbReference type="SUPFAM" id="SSF55073">
    <property type="entry name" value="Nucleotide cyclase"/>
    <property type="match status" value="1"/>
</dbReference>